<sequence length="141" mass="16243">KTKPCEFCGKCFRFHSNLIVHRRVHTGEKPYRCPLCSHTCGQASKLKRHMKMTGGVPLRKRNDTCEFCGKVFKNCSNLTVHRRSHTGEKPYKCALCSYACAQSSKLTRHMKTHGRLGKDVYRCKFCNMPFSVASTLEKHMR</sequence>
<organism evidence="12">
    <name type="scientific">Capitella teleta</name>
    <name type="common">Polychaete worm</name>
    <dbReference type="NCBI Taxonomy" id="283909"/>
    <lineage>
        <taxon>Eukaryota</taxon>
        <taxon>Metazoa</taxon>
        <taxon>Spiralia</taxon>
        <taxon>Lophotrochozoa</taxon>
        <taxon>Annelida</taxon>
        <taxon>Polychaeta</taxon>
        <taxon>Sedentaria</taxon>
        <taxon>Scolecida</taxon>
        <taxon>Capitellidae</taxon>
        <taxon>Capitella</taxon>
    </lineage>
</organism>
<keyword evidence="7" id="KW-0238">DNA-binding</keyword>
<feature type="non-terminal residue" evidence="12">
    <location>
        <position position="1"/>
    </location>
</feature>
<proteinExistence type="predicted"/>
<dbReference type="FunFam" id="3.30.160.60:FF:000037">
    <property type="entry name" value="B-cell lymphoma/leukemia 11A isoform X1"/>
    <property type="match status" value="1"/>
</dbReference>
<dbReference type="GO" id="GO:0045944">
    <property type="term" value="P:positive regulation of transcription by RNA polymerase II"/>
    <property type="evidence" value="ECO:0007669"/>
    <property type="project" value="TreeGrafter"/>
</dbReference>
<protein>
    <recommendedName>
        <fullName evidence="11">C2H2-type domain-containing protein</fullName>
    </recommendedName>
</protein>
<dbReference type="GO" id="GO:0008270">
    <property type="term" value="F:zinc ion binding"/>
    <property type="evidence" value="ECO:0007669"/>
    <property type="project" value="UniProtKB-KW"/>
</dbReference>
<feature type="domain" description="C2H2-type" evidence="11">
    <location>
        <begin position="3"/>
        <end position="30"/>
    </location>
</feature>
<evidence type="ECO:0000313" key="13">
    <source>
        <dbReference type="EnsemblMetazoa" id="CapteP65449"/>
    </source>
</evidence>
<dbReference type="InterPro" id="IPR056438">
    <property type="entry name" value="Znf-C2H2_CTCF"/>
</dbReference>
<accession>R7UBN1</accession>
<evidence type="ECO:0000313" key="12">
    <source>
        <dbReference type="EMBL" id="ELU03496.1"/>
    </source>
</evidence>
<keyword evidence="3" id="KW-0677">Repeat</keyword>
<feature type="domain" description="C2H2-type" evidence="11">
    <location>
        <begin position="63"/>
        <end position="90"/>
    </location>
</feature>
<dbReference type="EnsemblMetazoa" id="CapteT65449">
    <property type="protein sequence ID" value="CapteP65449"/>
    <property type="gene ID" value="CapteG65449"/>
</dbReference>
<feature type="non-terminal residue" evidence="12">
    <location>
        <position position="141"/>
    </location>
</feature>
<evidence type="ECO:0000259" key="11">
    <source>
        <dbReference type="PROSITE" id="PS50157"/>
    </source>
</evidence>
<dbReference type="GO" id="GO:0003700">
    <property type="term" value="F:DNA-binding transcription factor activity"/>
    <property type="evidence" value="ECO:0007669"/>
    <property type="project" value="TreeGrafter"/>
</dbReference>
<comment type="subcellular location">
    <subcellularLocation>
        <location evidence="1">Nucleus</location>
    </subcellularLocation>
</comment>
<feature type="domain" description="C2H2-type" evidence="11">
    <location>
        <begin position="91"/>
        <end position="113"/>
    </location>
</feature>
<dbReference type="PROSITE" id="PS00028">
    <property type="entry name" value="ZINC_FINGER_C2H2_1"/>
    <property type="match status" value="3"/>
</dbReference>
<evidence type="ECO:0000256" key="4">
    <source>
        <dbReference type="ARBA" id="ARBA00022771"/>
    </source>
</evidence>
<dbReference type="PROSITE" id="PS50157">
    <property type="entry name" value="ZINC_FINGER_C2H2_2"/>
    <property type="match status" value="4"/>
</dbReference>
<evidence type="ECO:0000256" key="2">
    <source>
        <dbReference type="ARBA" id="ARBA00022723"/>
    </source>
</evidence>
<evidence type="ECO:0000256" key="5">
    <source>
        <dbReference type="ARBA" id="ARBA00022833"/>
    </source>
</evidence>
<reference evidence="13" key="3">
    <citation type="submission" date="2015-06" db="UniProtKB">
        <authorList>
            <consortium name="EnsemblMetazoa"/>
        </authorList>
    </citation>
    <scope>IDENTIFICATION</scope>
</reference>
<dbReference type="AlphaFoldDB" id="R7UBN1"/>
<keyword evidence="6" id="KW-0805">Transcription regulation</keyword>
<dbReference type="SMART" id="SM00355">
    <property type="entry name" value="ZnF_C2H2"/>
    <property type="match status" value="5"/>
</dbReference>
<dbReference type="SUPFAM" id="SSF57667">
    <property type="entry name" value="beta-beta-alpha zinc fingers"/>
    <property type="match status" value="3"/>
</dbReference>
<reference evidence="12 14" key="2">
    <citation type="journal article" date="2013" name="Nature">
        <title>Insights into bilaterian evolution from three spiralian genomes.</title>
        <authorList>
            <person name="Simakov O."/>
            <person name="Marletaz F."/>
            <person name="Cho S.J."/>
            <person name="Edsinger-Gonzales E."/>
            <person name="Havlak P."/>
            <person name="Hellsten U."/>
            <person name="Kuo D.H."/>
            <person name="Larsson T."/>
            <person name="Lv J."/>
            <person name="Arendt D."/>
            <person name="Savage R."/>
            <person name="Osoegawa K."/>
            <person name="de Jong P."/>
            <person name="Grimwood J."/>
            <person name="Chapman J.A."/>
            <person name="Shapiro H."/>
            <person name="Aerts A."/>
            <person name="Otillar R.P."/>
            <person name="Terry A.Y."/>
            <person name="Boore J.L."/>
            <person name="Grigoriev I.V."/>
            <person name="Lindberg D.R."/>
            <person name="Seaver E.C."/>
            <person name="Weisblat D.A."/>
            <person name="Putnam N.H."/>
            <person name="Rokhsar D.S."/>
        </authorList>
    </citation>
    <scope>NUCLEOTIDE SEQUENCE</scope>
    <source>
        <strain evidence="12 14">I ESC-2004</strain>
    </source>
</reference>
<dbReference type="EMBL" id="AMQN01008436">
    <property type="status" value="NOT_ANNOTATED_CDS"/>
    <property type="molecule type" value="Genomic_DNA"/>
</dbReference>
<reference evidence="14" key="1">
    <citation type="submission" date="2012-12" db="EMBL/GenBank/DDBJ databases">
        <authorList>
            <person name="Hellsten U."/>
            <person name="Grimwood J."/>
            <person name="Chapman J.A."/>
            <person name="Shapiro H."/>
            <person name="Aerts A."/>
            <person name="Otillar R.P."/>
            <person name="Terry A.Y."/>
            <person name="Boore J.L."/>
            <person name="Simakov O."/>
            <person name="Marletaz F."/>
            <person name="Cho S.-J."/>
            <person name="Edsinger-Gonzales E."/>
            <person name="Havlak P."/>
            <person name="Kuo D.-H."/>
            <person name="Larsson T."/>
            <person name="Lv J."/>
            <person name="Arendt D."/>
            <person name="Savage R."/>
            <person name="Osoegawa K."/>
            <person name="de Jong P."/>
            <person name="Lindberg D.R."/>
            <person name="Seaver E.C."/>
            <person name="Weisblat D.A."/>
            <person name="Putnam N.H."/>
            <person name="Grigoriev I.V."/>
            <person name="Rokhsar D.S."/>
        </authorList>
    </citation>
    <scope>NUCLEOTIDE SEQUENCE</scope>
    <source>
        <strain evidence="14">I ESC-2004</strain>
    </source>
</reference>
<keyword evidence="4 10" id="KW-0863">Zinc-finger</keyword>
<evidence type="ECO:0000256" key="8">
    <source>
        <dbReference type="ARBA" id="ARBA00023163"/>
    </source>
</evidence>
<dbReference type="Proteomes" id="UP000014760">
    <property type="component" value="Unassembled WGS sequence"/>
</dbReference>
<dbReference type="Pfam" id="PF23611">
    <property type="entry name" value="zf-C2H2_16"/>
    <property type="match status" value="1"/>
</dbReference>
<dbReference type="InterPro" id="IPR036236">
    <property type="entry name" value="Znf_C2H2_sf"/>
</dbReference>
<dbReference type="Gene3D" id="3.30.160.60">
    <property type="entry name" value="Classic Zinc Finger"/>
    <property type="match status" value="4"/>
</dbReference>
<dbReference type="InterPro" id="IPR013087">
    <property type="entry name" value="Znf_C2H2_type"/>
</dbReference>
<keyword evidence="8" id="KW-0804">Transcription</keyword>
<keyword evidence="2" id="KW-0479">Metal-binding</keyword>
<evidence type="ECO:0000256" key="10">
    <source>
        <dbReference type="PROSITE-ProRule" id="PRU00042"/>
    </source>
</evidence>
<evidence type="ECO:0000256" key="7">
    <source>
        <dbReference type="ARBA" id="ARBA00023125"/>
    </source>
</evidence>
<dbReference type="GO" id="GO:0005634">
    <property type="term" value="C:nucleus"/>
    <property type="evidence" value="ECO:0007669"/>
    <property type="project" value="UniProtKB-SubCell"/>
</dbReference>
<dbReference type="OrthoDB" id="10046198at2759"/>
<dbReference type="GO" id="GO:0000978">
    <property type="term" value="F:RNA polymerase II cis-regulatory region sequence-specific DNA binding"/>
    <property type="evidence" value="ECO:0007669"/>
    <property type="project" value="TreeGrafter"/>
</dbReference>
<dbReference type="PANTHER" id="PTHR45993">
    <property type="entry name" value="B-CELL LYMPHOMA/LEUKEMIA 11"/>
    <property type="match status" value="1"/>
</dbReference>
<keyword evidence="14" id="KW-1185">Reference proteome</keyword>
<gene>
    <name evidence="12" type="ORF">CAPTEDRAFT_65449</name>
</gene>
<keyword evidence="9" id="KW-0539">Nucleus</keyword>
<dbReference type="PANTHER" id="PTHR45993:SF6">
    <property type="entry name" value="C2H2-TYPE DOMAIN-CONTAINING PROTEIN"/>
    <property type="match status" value="1"/>
</dbReference>
<dbReference type="STRING" id="283909.R7UBN1"/>
<dbReference type="FunFam" id="3.30.160.60:FF:001175">
    <property type="entry name" value="Zinc finger, C2H2 type"/>
    <property type="match status" value="1"/>
</dbReference>
<dbReference type="InterPro" id="IPR051497">
    <property type="entry name" value="Dev/Hematopoietic_TF"/>
</dbReference>
<dbReference type="EMBL" id="KB303112">
    <property type="protein sequence ID" value="ELU03496.1"/>
    <property type="molecule type" value="Genomic_DNA"/>
</dbReference>
<keyword evidence="5" id="KW-0862">Zinc</keyword>
<dbReference type="OMA" id="CEYQLER"/>
<dbReference type="FunFam" id="3.30.160.60:FF:000055">
    <property type="entry name" value="B-cell lymphoma/leukemia 11A isoform X1"/>
    <property type="match status" value="1"/>
</dbReference>
<dbReference type="Pfam" id="PF00096">
    <property type="entry name" value="zf-C2H2"/>
    <property type="match status" value="4"/>
</dbReference>
<dbReference type="HOGENOM" id="CLU_002678_42_11_1"/>
<evidence type="ECO:0000313" key="14">
    <source>
        <dbReference type="Proteomes" id="UP000014760"/>
    </source>
</evidence>
<feature type="domain" description="C2H2-type" evidence="11">
    <location>
        <begin position="121"/>
        <end position="141"/>
    </location>
</feature>
<evidence type="ECO:0000256" key="1">
    <source>
        <dbReference type="ARBA" id="ARBA00004123"/>
    </source>
</evidence>
<evidence type="ECO:0000256" key="9">
    <source>
        <dbReference type="ARBA" id="ARBA00023242"/>
    </source>
</evidence>
<name>R7UBN1_CAPTE</name>
<evidence type="ECO:0000256" key="6">
    <source>
        <dbReference type="ARBA" id="ARBA00023015"/>
    </source>
</evidence>
<dbReference type="FunFam" id="3.30.160.60:FF:000123">
    <property type="entry name" value="transcriptional repressor CTCF isoform X1"/>
    <property type="match status" value="1"/>
</dbReference>
<evidence type="ECO:0000256" key="3">
    <source>
        <dbReference type="ARBA" id="ARBA00022737"/>
    </source>
</evidence>